<sequence length="161" mass="18249">MADAEGSSLHGDYVCIYNVTKKGVKLISNEMFEILQGEIQKVSVNISDISNGKLVKRCCPGYKSNDGEICVESRMANPFSESQFSYAMIYLGILLFVVALVSMFIAYRYHYRFRRNQKHGLISNNYDEQMTSTVECHAIQTSPSLERIENREALIENGQAQ</sequence>
<reference evidence="2" key="1">
    <citation type="submission" date="2022-11" db="UniProtKB">
        <authorList>
            <consortium name="WormBaseParasite"/>
        </authorList>
    </citation>
    <scope>IDENTIFICATION</scope>
</reference>
<protein>
    <submittedName>
        <fullName evidence="2">Uncharacterized protein</fullName>
    </submittedName>
</protein>
<evidence type="ECO:0000313" key="1">
    <source>
        <dbReference type="Proteomes" id="UP000887576"/>
    </source>
</evidence>
<name>A0AC34QWH1_9BILA</name>
<accession>A0AC34QWH1</accession>
<proteinExistence type="predicted"/>
<evidence type="ECO:0000313" key="2">
    <source>
        <dbReference type="WBParaSite" id="JU765_v2.g19969.t1"/>
    </source>
</evidence>
<dbReference type="WBParaSite" id="JU765_v2.g19969.t1">
    <property type="protein sequence ID" value="JU765_v2.g19969.t1"/>
    <property type="gene ID" value="JU765_v2.g19969"/>
</dbReference>
<organism evidence="1 2">
    <name type="scientific">Panagrolaimus sp. JU765</name>
    <dbReference type="NCBI Taxonomy" id="591449"/>
    <lineage>
        <taxon>Eukaryota</taxon>
        <taxon>Metazoa</taxon>
        <taxon>Ecdysozoa</taxon>
        <taxon>Nematoda</taxon>
        <taxon>Chromadorea</taxon>
        <taxon>Rhabditida</taxon>
        <taxon>Tylenchina</taxon>
        <taxon>Panagrolaimomorpha</taxon>
        <taxon>Panagrolaimoidea</taxon>
        <taxon>Panagrolaimidae</taxon>
        <taxon>Panagrolaimus</taxon>
    </lineage>
</organism>
<dbReference type="Proteomes" id="UP000887576">
    <property type="component" value="Unplaced"/>
</dbReference>